<dbReference type="InterPro" id="IPR011527">
    <property type="entry name" value="ABC1_TM_dom"/>
</dbReference>
<dbReference type="Pfam" id="PF00005">
    <property type="entry name" value="ABC_tran"/>
    <property type="match status" value="1"/>
</dbReference>
<evidence type="ECO:0000313" key="14">
    <source>
        <dbReference type="Proteomes" id="UP001174934"/>
    </source>
</evidence>
<keyword evidence="8 10" id="KW-0472">Membrane</keyword>
<evidence type="ECO:0000313" key="13">
    <source>
        <dbReference type="EMBL" id="KAK0610553.1"/>
    </source>
</evidence>
<dbReference type="SMART" id="SM00382">
    <property type="entry name" value="AAA"/>
    <property type="match status" value="1"/>
</dbReference>
<keyword evidence="4 10" id="KW-0812">Transmembrane</keyword>
<evidence type="ECO:0000256" key="7">
    <source>
        <dbReference type="ARBA" id="ARBA00022989"/>
    </source>
</evidence>
<gene>
    <name evidence="13" type="ORF">B0T17DRAFT_621025</name>
</gene>
<name>A0AA39TWT2_9PEZI</name>
<evidence type="ECO:0000256" key="5">
    <source>
        <dbReference type="ARBA" id="ARBA00022741"/>
    </source>
</evidence>
<proteinExistence type="inferred from homology"/>
<evidence type="ECO:0000256" key="6">
    <source>
        <dbReference type="ARBA" id="ARBA00022840"/>
    </source>
</evidence>
<dbReference type="GO" id="GO:0140359">
    <property type="term" value="F:ABC-type transporter activity"/>
    <property type="evidence" value="ECO:0007669"/>
    <property type="project" value="InterPro"/>
</dbReference>
<evidence type="ECO:0000256" key="9">
    <source>
        <dbReference type="ARBA" id="ARBA00024363"/>
    </source>
</evidence>
<dbReference type="InterPro" id="IPR017871">
    <property type="entry name" value="ABC_transporter-like_CS"/>
</dbReference>
<keyword evidence="3" id="KW-1003">Cell membrane</keyword>
<dbReference type="Gene3D" id="1.20.1560.10">
    <property type="entry name" value="ABC transporter type 1, transmembrane domain"/>
    <property type="match status" value="1"/>
</dbReference>
<feature type="transmembrane region" description="Helical" evidence="10">
    <location>
        <begin position="221"/>
        <end position="241"/>
    </location>
</feature>
<dbReference type="GO" id="GO:0016887">
    <property type="term" value="F:ATP hydrolysis activity"/>
    <property type="evidence" value="ECO:0007669"/>
    <property type="project" value="InterPro"/>
</dbReference>
<dbReference type="PANTHER" id="PTHR24221">
    <property type="entry name" value="ATP-BINDING CASSETTE SUB-FAMILY B"/>
    <property type="match status" value="1"/>
</dbReference>
<dbReference type="GO" id="GO:0005524">
    <property type="term" value="F:ATP binding"/>
    <property type="evidence" value="ECO:0007669"/>
    <property type="project" value="UniProtKB-KW"/>
</dbReference>
<dbReference type="SUPFAM" id="SSF90123">
    <property type="entry name" value="ABC transporter transmembrane region"/>
    <property type="match status" value="1"/>
</dbReference>
<keyword evidence="7 10" id="KW-1133">Transmembrane helix</keyword>
<dbReference type="InterPro" id="IPR036640">
    <property type="entry name" value="ABC1_TM_sf"/>
</dbReference>
<evidence type="ECO:0000256" key="2">
    <source>
        <dbReference type="ARBA" id="ARBA00022448"/>
    </source>
</evidence>
<feature type="transmembrane region" description="Helical" evidence="10">
    <location>
        <begin position="7"/>
        <end position="25"/>
    </location>
</feature>
<comment type="subcellular location">
    <subcellularLocation>
        <location evidence="1">Cell membrane</location>
        <topology evidence="1">Multi-pass membrane protein</topology>
    </subcellularLocation>
</comment>
<dbReference type="FunFam" id="3.40.50.300:FF:000221">
    <property type="entry name" value="Multidrug ABC transporter ATP-binding protein"/>
    <property type="match status" value="1"/>
</dbReference>
<dbReference type="SUPFAM" id="SSF52540">
    <property type="entry name" value="P-loop containing nucleoside triphosphate hydrolases"/>
    <property type="match status" value="1"/>
</dbReference>
<evidence type="ECO:0000256" key="10">
    <source>
        <dbReference type="SAM" id="Phobius"/>
    </source>
</evidence>
<feature type="transmembrane region" description="Helical" evidence="10">
    <location>
        <begin position="189"/>
        <end position="215"/>
    </location>
</feature>
<accession>A0AA39TWT2</accession>
<reference evidence="13" key="1">
    <citation type="submission" date="2023-06" db="EMBL/GenBank/DDBJ databases">
        <title>Genome-scale phylogeny and comparative genomics of the fungal order Sordariales.</title>
        <authorList>
            <consortium name="Lawrence Berkeley National Laboratory"/>
            <person name="Hensen N."/>
            <person name="Bonometti L."/>
            <person name="Westerberg I."/>
            <person name="Brannstrom I.O."/>
            <person name="Guillou S."/>
            <person name="Cros-Aarteil S."/>
            <person name="Calhoun S."/>
            <person name="Haridas S."/>
            <person name="Kuo A."/>
            <person name="Mondo S."/>
            <person name="Pangilinan J."/>
            <person name="Riley R."/>
            <person name="LaButti K."/>
            <person name="Andreopoulos B."/>
            <person name="Lipzen A."/>
            <person name="Chen C."/>
            <person name="Yanf M."/>
            <person name="Daum C."/>
            <person name="Ng V."/>
            <person name="Clum A."/>
            <person name="Steindorff A."/>
            <person name="Ohm R."/>
            <person name="Martin F."/>
            <person name="Silar P."/>
            <person name="Natvig D."/>
            <person name="Lalanne C."/>
            <person name="Gautier V."/>
            <person name="Ament-velasquez S.L."/>
            <person name="Kruys A."/>
            <person name="Hutchinson M.I."/>
            <person name="Powell A.J."/>
            <person name="Barry K."/>
            <person name="Miller A.N."/>
            <person name="Grigoriev I.V."/>
            <person name="Debuchy R."/>
            <person name="Gladieux P."/>
            <person name="Thoren M.H."/>
            <person name="Johannesson H."/>
        </authorList>
    </citation>
    <scope>NUCLEOTIDE SEQUENCE</scope>
    <source>
        <strain evidence="13">SMH3391-2</strain>
    </source>
</reference>
<keyword evidence="5" id="KW-0547">Nucleotide-binding</keyword>
<dbReference type="InterPro" id="IPR027417">
    <property type="entry name" value="P-loop_NTPase"/>
</dbReference>
<dbReference type="InterPro" id="IPR039421">
    <property type="entry name" value="Type_1_exporter"/>
</dbReference>
<comment type="similarity">
    <text evidence="9">Belongs to the ABC transporter superfamily. ABCB family. Heavy Metal importer (TC 3.A.1.210) subfamily.</text>
</comment>
<dbReference type="PROSITE" id="PS50893">
    <property type="entry name" value="ABC_TRANSPORTER_2"/>
    <property type="match status" value="1"/>
</dbReference>
<dbReference type="AlphaFoldDB" id="A0AA39TWT2"/>
<dbReference type="InterPro" id="IPR003439">
    <property type="entry name" value="ABC_transporter-like_ATP-bd"/>
</dbReference>
<keyword evidence="13" id="KW-0378">Hydrolase</keyword>
<keyword evidence="14" id="KW-1185">Reference proteome</keyword>
<evidence type="ECO:0000256" key="3">
    <source>
        <dbReference type="ARBA" id="ARBA00022475"/>
    </source>
</evidence>
<comment type="caution">
    <text evidence="13">The sequence shown here is derived from an EMBL/GenBank/DDBJ whole genome shotgun (WGS) entry which is preliminary data.</text>
</comment>
<evidence type="ECO:0000256" key="4">
    <source>
        <dbReference type="ARBA" id="ARBA00022692"/>
    </source>
</evidence>
<protein>
    <submittedName>
        <fullName evidence="13">P-loop containing nucleoside triphosphate hydrolase protein</fullName>
    </submittedName>
</protein>
<dbReference type="EMBL" id="JAULSR010000010">
    <property type="protein sequence ID" value="KAK0610553.1"/>
    <property type="molecule type" value="Genomic_DNA"/>
</dbReference>
<sequence>MSTFINPYYVLPSSLLLIPAVYFLLVQPKKNAKPSAASSTEPPSRGWRDFYAKFQIFLPLLVPKDPVIKKRLIFNHSIVGVCILVARVVRAAKPILMRQIVDTLSSSNPTPCLPWVEVALYALCRNIISHISLSVSNSYRKQAKIDISDLVTSTLYDKLLDQSADYLENKQTGSLYKAVRMSGDHTVEYFQYLVVYQVPTILDVFLALATCWATFDTNMAAGMVVSMTLYAVVFILALKWGKSPNKRMAKLGKNVDHIGYDTILNWQTVAYFNRAAHERSRFASALKKKAAPTAEDIQLLNYPYTVRAFVEAIMAATVSLLACYQIQHSDKSAGDFAMLFEICSDIFSTLDRLLDIFPRADRFLSRSTISSEILKLQPTVQDKPGAPDFTFRDGTIEFNHVTFSYDGERNIVNNVSFTAPGGKTVAIIGESGGGKSTLLKLLCRLYDPTAGSIRIDGQDLRNVRLGSLRDHVSIVPQSVGVFNVTVLENLRYANLTATKEQIEDACRAAALHTHIMSLPKGYDEPVGEKGIKLSGGELQRLAIARALLREAPIVLFDEATSNLDAETEGRVQDYLKKWYSGRTVIIVAHRLATVADADLIISFRDGQMVESGRLDELLARRGYFWNLWNKQRLDWEPPAEEKIYGDDF</sequence>
<evidence type="ECO:0000256" key="8">
    <source>
        <dbReference type="ARBA" id="ARBA00023136"/>
    </source>
</evidence>
<evidence type="ECO:0000259" key="12">
    <source>
        <dbReference type="PROSITE" id="PS50929"/>
    </source>
</evidence>
<feature type="domain" description="ABC transmembrane type-1" evidence="12">
    <location>
        <begin position="78"/>
        <end position="362"/>
    </location>
</feature>
<dbReference type="PROSITE" id="PS50929">
    <property type="entry name" value="ABC_TM1F"/>
    <property type="match status" value="1"/>
</dbReference>
<keyword evidence="2" id="KW-0813">Transport</keyword>
<keyword evidence="6" id="KW-0067">ATP-binding</keyword>
<dbReference type="InterPro" id="IPR003593">
    <property type="entry name" value="AAA+_ATPase"/>
</dbReference>
<dbReference type="GO" id="GO:0005886">
    <property type="term" value="C:plasma membrane"/>
    <property type="evidence" value="ECO:0007669"/>
    <property type="project" value="UniProtKB-SubCell"/>
</dbReference>
<feature type="domain" description="ABC transporter" evidence="11">
    <location>
        <begin position="396"/>
        <end position="630"/>
    </location>
</feature>
<evidence type="ECO:0000259" key="11">
    <source>
        <dbReference type="PROSITE" id="PS50893"/>
    </source>
</evidence>
<dbReference type="Gene3D" id="3.40.50.300">
    <property type="entry name" value="P-loop containing nucleotide triphosphate hydrolases"/>
    <property type="match status" value="1"/>
</dbReference>
<evidence type="ECO:0000256" key="1">
    <source>
        <dbReference type="ARBA" id="ARBA00004651"/>
    </source>
</evidence>
<dbReference type="Proteomes" id="UP001174934">
    <property type="component" value="Unassembled WGS sequence"/>
</dbReference>
<dbReference type="Pfam" id="PF00664">
    <property type="entry name" value="ABC_membrane"/>
    <property type="match status" value="1"/>
</dbReference>
<organism evidence="13 14">
    <name type="scientific">Bombardia bombarda</name>
    <dbReference type="NCBI Taxonomy" id="252184"/>
    <lineage>
        <taxon>Eukaryota</taxon>
        <taxon>Fungi</taxon>
        <taxon>Dikarya</taxon>
        <taxon>Ascomycota</taxon>
        <taxon>Pezizomycotina</taxon>
        <taxon>Sordariomycetes</taxon>
        <taxon>Sordariomycetidae</taxon>
        <taxon>Sordariales</taxon>
        <taxon>Lasiosphaeriaceae</taxon>
        <taxon>Bombardia</taxon>
    </lineage>
</organism>
<dbReference type="PROSITE" id="PS00211">
    <property type="entry name" value="ABC_TRANSPORTER_1"/>
    <property type="match status" value="1"/>
</dbReference>
<dbReference type="PANTHER" id="PTHR24221:SF654">
    <property type="entry name" value="ATP-BINDING CASSETTE SUB-FAMILY B MEMBER 6"/>
    <property type="match status" value="1"/>
</dbReference>